<dbReference type="AlphaFoldDB" id="A0A8X6NU52"/>
<keyword evidence="2" id="KW-1185">Reference proteome</keyword>
<evidence type="ECO:0000313" key="2">
    <source>
        <dbReference type="Proteomes" id="UP000887013"/>
    </source>
</evidence>
<organism evidence="1 2">
    <name type="scientific">Nephila pilipes</name>
    <name type="common">Giant wood spider</name>
    <name type="synonym">Nephila maculata</name>
    <dbReference type="NCBI Taxonomy" id="299642"/>
    <lineage>
        <taxon>Eukaryota</taxon>
        <taxon>Metazoa</taxon>
        <taxon>Ecdysozoa</taxon>
        <taxon>Arthropoda</taxon>
        <taxon>Chelicerata</taxon>
        <taxon>Arachnida</taxon>
        <taxon>Araneae</taxon>
        <taxon>Araneomorphae</taxon>
        <taxon>Entelegynae</taxon>
        <taxon>Araneoidea</taxon>
        <taxon>Nephilidae</taxon>
        <taxon>Nephila</taxon>
    </lineage>
</organism>
<reference evidence="1" key="1">
    <citation type="submission" date="2020-08" db="EMBL/GenBank/DDBJ databases">
        <title>Multicomponent nature underlies the extraordinary mechanical properties of spider dragline silk.</title>
        <authorList>
            <person name="Kono N."/>
            <person name="Nakamura H."/>
            <person name="Mori M."/>
            <person name="Yoshida Y."/>
            <person name="Ohtoshi R."/>
            <person name="Malay A.D."/>
            <person name="Moran D.A.P."/>
            <person name="Tomita M."/>
            <person name="Numata K."/>
            <person name="Arakawa K."/>
        </authorList>
    </citation>
    <scope>NUCLEOTIDE SEQUENCE</scope>
</reference>
<dbReference type="Pfam" id="PF05380">
    <property type="entry name" value="Peptidase_A17"/>
    <property type="match status" value="1"/>
</dbReference>
<comment type="caution">
    <text evidence="1">The sequence shown here is derived from an EMBL/GenBank/DDBJ whole genome shotgun (WGS) entry which is preliminary data.</text>
</comment>
<dbReference type="OrthoDB" id="7761283at2759"/>
<protein>
    <submittedName>
        <fullName evidence="1">Uncharacterized protein</fullName>
    </submittedName>
</protein>
<evidence type="ECO:0000313" key="1">
    <source>
        <dbReference type="EMBL" id="GFT32061.1"/>
    </source>
</evidence>
<accession>A0A8X6NU52</accession>
<dbReference type="InterPro" id="IPR008042">
    <property type="entry name" value="Retrotrans_Pao"/>
</dbReference>
<dbReference type="Proteomes" id="UP000887013">
    <property type="component" value="Unassembled WGS sequence"/>
</dbReference>
<dbReference type="EMBL" id="BMAW01013113">
    <property type="protein sequence ID" value="GFT32061.1"/>
    <property type="molecule type" value="Genomic_DNA"/>
</dbReference>
<proteinExistence type="predicted"/>
<sequence>MNSINIGRCILQPKVNELHAFSDASETVFGAVVYCKSVTSNRKELTTSNEWNYVPSENNPAGFISRGTDSPKMKICDCGGTIPHF</sequence>
<name>A0A8X6NU52_NEPPI</name>
<gene>
    <name evidence="1" type="ORF">NPIL_671801</name>
</gene>